<dbReference type="GO" id="GO:0006811">
    <property type="term" value="P:monoatomic ion transport"/>
    <property type="evidence" value="ECO:0007669"/>
    <property type="project" value="UniProtKB-KW"/>
</dbReference>
<evidence type="ECO:0000256" key="2">
    <source>
        <dbReference type="ARBA" id="ARBA00022448"/>
    </source>
</evidence>
<evidence type="ECO:0000256" key="6">
    <source>
        <dbReference type="ARBA" id="ARBA00023122"/>
    </source>
</evidence>
<dbReference type="Proteomes" id="UP001529510">
    <property type="component" value="Unassembled WGS sequence"/>
</dbReference>
<evidence type="ECO:0000256" key="4">
    <source>
        <dbReference type="ARBA" id="ARBA00022989"/>
    </source>
</evidence>
<reference evidence="10 11" key="1">
    <citation type="submission" date="2024-05" db="EMBL/GenBank/DDBJ databases">
        <title>Genome sequencing and assembly of Indian major carp, Cirrhinus mrigala (Hamilton, 1822).</title>
        <authorList>
            <person name="Mohindra V."/>
            <person name="Chowdhury L.M."/>
            <person name="Lal K."/>
            <person name="Jena J.K."/>
        </authorList>
    </citation>
    <scope>NUCLEOTIDE SEQUENCE [LARGE SCALE GENOMIC DNA]</scope>
    <source>
        <strain evidence="10">CM1030</strain>
        <tissue evidence="10">Blood</tissue>
    </source>
</reference>
<dbReference type="SUPFAM" id="SSF81340">
    <property type="entry name" value="Clc chloride channel"/>
    <property type="match status" value="1"/>
</dbReference>
<evidence type="ECO:0000313" key="11">
    <source>
        <dbReference type="Proteomes" id="UP001529510"/>
    </source>
</evidence>
<protein>
    <submittedName>
        <fullName evidence="10">Uncharacterized protein</fullName>
    </submittedName>
</protein>
<keyword evidence="11" id="KW-1185">Reference proteome</keyword>
<evidence type="ECO:0000256" key="7">
    <source>
        <dbReference type="ARBA" id="ARBA00023136"/>
    </source>
</evidence>
<evidence type="ECO:0000313" key="10">
    <source>
        <dbReference type="EMBL" id="KAL0189309.1"/>
    </source>
</evidence>
<feature type="non-terminal residue" evidence="10">
    <location>
        <position position="69"/>
    </location>
</feature>
<organism evidence="10 11">
    <name type="scientific">Cirrhinus mrigala</name>
    <name type="common">Mrigala</name>
    <dbReference type="NCBI Taxonomy" id="683832"/>
    <lineage>
        <taxon>Eukaryota</taxon>
        <taxon>Metazoa</taxon>
        <taxon>Chordata</taxon>
        <taxon>Craniata</taxon>
        <taxon>Vertebrata</taxon>
        <taxon>Euteleostomi</taxon>
        <taxon>Actinopterygii</taxon>
        <taxon>Neopterygii</taxon>
        <taxon>Teleostei</taxon>
        <taxon>Ostariophysi</taxon>
        <taxon>Cypriniformes</taxon>
        <taxon>Cyprinidae</taxon>
        <taxon>Labeoninae</taxon>
        <taxon>Labeonini</taxon>
        <taxon>Cirrhinus</taxon>
    </lineage>
</organism>
<dbReference type="AlphaFoldDB" id="A0ABD0QSX4"/>
<dbReference type="InterPro" id="IPR014743">
    <property type="entry name" value="Cl-channel_core"/>
</dbReference>
<keyword evidence="2" id="KW-0813">Transport</keyword>
<gene>
    <name evidence="10" type="ORF">M9458_016408</name>
</gene>
<keyword evidence="6" id="KW-0129">CBS domain</keyword>
<keyword evidence="8" id="KW-0868">Chloride</keyword>
<evidence type="ECO:0000256" key="8">
    <source>
        <dbReference type="ARBA" id="ARBA00023214"/>
    </source>
</evidence>
<dbReference type="InterPro" id="IPR001807">
    <property type="entry name" value="ClC"/>
</dbReference>
<evidence type="ECO:0000256" key="1">
    <source>
        <dbReference type="ARBA" id="ARBA00004141"/>
    </source>
</evidence>
<dbReference type="GO" id="GO:0016020">
    <property type="term" value="C:membrane"/>
    <property type="evidence" value="ECO:0007669"/>
    <property type="project" value="UniProtKB-SubCell"/>
</dbReference>
<dbReference type="PANTHER" id="PTHR45711:SF7">
    <property type="entry name" value="H(+)_CL(-) EXCHANGE TRANSPORTER 5"/>
    <property type="match status" value="1"/>
</dbReference>
<feature type="transmembrane region" description="Helical" evidence="9">
    <location>
        <begin position="40"/>
        <end position="58"/>
    </location>
</feature>
<name>A0ABD0QSX4_CIRMR</name>
<evidence type="ECO:0000256" key="9">
    <source>
        <dbReference type="SAM" id="Phobius"/>
    </source>
</evidence>
<accession>A0ABD0QSX4</accession>
<keyword evidence="4 9" id="KW-1133">Transmembrane helix</keyword>
<dbReference type="PANTHER" id="PTHR45711">
    <property type="entry name" value="CHLORIDE CHANNEL PROTEIN"/>
    <property type="match status" value="1"/>
</dbReference>
<dbReference type="Pfam" id="PF00654">
    <property type="entry name" value="Voltage_CLC"/>
    <property type="match status" value="1"/>
</dbReference>
<keyword evidence="7 9" id="KW-0472">Membrane</keyword>
<keyword evidence="3 9" id="KW-0812">Transmembrane</keyword>
<comment type="caution">
    <text evidence="10">The sequence shown here is derived from an EMBL/GenBank/DDBJ whole genome shotgun (WGS) entry which is preliminary data.</text>
</comment>
<keyword evidence="5" id="KW-0406">Ion transport</keyword>
<sequence length="69" mass="7722">IKTILSGFIIRGYLGKWTLIIKTITLVLAVSSGLSLGKEGPLVHVACCCANILCHFFTKYRRNEAKRRE</sequence>
<evidence type="ECO:0000256" key="5">
    <source>
        <dbReference type="ARBA" id="ARBA00023065"/>
    </source>
</evidence>
<dbReference type="Gene3D" id="1.10.3080.10">
    <property type="entry name" value="Clc chloride channel"/>
    <property type="match status" value="1"/>
</dbReference>
<proteinExistence type="predicted"/>
<feature type="non-terminal residue" evidence="10">
    <location>
        <position position="1"/>
    </location>
</feature>
<dbReference type="EMBL" id="JAMKFB020000007">
    <property type="protein sequence ID" value="KAL0189309.1"/>
    <property type="molecule type" value="Genomic_DNA"/>
</dbReference>
<evidence type="ECO:0000256" key="3">
    <source>
        <dbReference type="ARBA" id="ARBA00022692"/>
    </source>
</evidence>
<feature type="transmembrane region" description="Helical" evidence="9">
    <location>
        <begin position="12"/>
        <end position="34"/>
    </location>
</feature>
<comment type="subcellular location">
    <subcellularLocation>
        <location evidence="1">Membrane</location>
        <topology evidence="1">Multi-pass membrane protein</topology>
    </subcellularLocation>
</comment>